<gene>
    <name evidence="1" type="ORF">METZ01_LOCUS140497</name>
</gene>
<name>A0A381ZFX2_9ZZZZ</name>
<dbReference type="AlphaFoldDB" id="A0A381ZFX2"/>
<sequence length="58" mass="6583">VDGLPPHLLQVATCQLEAKQNQHEHRALTLIDEDWLGGRTEDPKFLIAHDAEDSRRTP</sequence>
<dbReference type="EMBL" id="UINC01021005">
    <property type="protein sequence ID" value="SVA87643.1"/>
    <property type="molecule type" value="Genomic_DNA"/>
</dbReference>
<evidence type="ECO:0000313" key="1">
    <source>
        <dbReference type="EMBL" id="SVA87643.1"/>
    </source>
</evidence>
<reference evidence="1" key="1">
    <citation type="submission" date="2018-05" db="EMBL/GenBank/DDBJ databases">
        <authorList>
            <person name="Lanie J.A."/>
            <person name="Ng W.-L."/>
            <person name="Kazmierczak K.M."/>
            <person name="Andrzejewski T.M."/>
            <person name="Davidsen T.M."/>
            <person name="Wayne K.J."/>
            <person name="Tettelin H."/>
            <person name="Glass J.I."/>
            <person name="Rusch D."/>
            <person name="Podicherti R."/>
            <person name="Tsui H.-C.T."/>
            <person name="Winkler M.E."/>
        </authorList>
    </citation>
    <scope>NUCLEOTIDE SEQUENCE</scope>
</reference>
<feature type="non-terminal residue" evidence="1">
    <location>
        <position position="1"/>
    </location>
</feature>
<protein>
    <submittedName>
        <fullName evidence="1">Uncharacterized protein</fullName>
    </submittedName>
</protein>
<accession>A0A381ZFX2</accession>
<proteinExistence type="predicted"/>
<organism evidence="1">
    <name type="scientific">marine metagenome</name>
    <dbReference type="NCBI Taxonomy" id="408172"/>
    <lineage>
        <taxon>unclassified sequences</taxon>
        <taxon>metagenomes</taxon>
        <taxon>ecological metagenomes</taxon>
    </lineage>
</organism>